<evidence type="ECO:0000256" key="10">
    <source>
        <dbReference type="ARBA" id="ARBA00023170"/>
    </source>
</evidence>
<evidence type="ECO:0000256" key="8">
    <source>
        <dbReference type="ARBA" id="ARBA00023136"/>
    </source>
</evidence>
<keyword evidence="5" id="KW-0812">Transmembrane</keyword>
<keyword evidence="7" id="KW-1133">Transmembrane helix</keyword>
<comment type="caution">
    <text evidence="13">The sequence shown here is derived from an EMBL/GenBank/DDBJ whole genome shotgun (WGS) entry which is preliminary data.</text>
</comment>
<proteinExistence type="inferred from homology"/>
<evidence type="ECO:0000256" key="4">
    <source>
        <dbReference type="ARBA" id="ARBA00022606"/>
    </source>
</evidence>
<dbReference type="PANTHER" id="PTHR11923">
    <property type="entry name" value="SCAVENGER RECEPTOR CLASS B TYPE-1 SR-B1"/>
    <property type="match status" value="1"/>
</dbReference>
<accession>A0ABD0Y189</accession>
<keyword evidence="11" id="KW-0325">Glycoprotein</keyword>
<dbReference type="AlphaFoldDB" id="A0ABD0Y189"/>
<keyword evidence="6" id="KW-0552">Olfaction</keyword>
<dbReference type="GO" id="GO:0007608">
    <property type="term" value="P:sensory perception of smell"/>
    <property type="evidence" value="ECO:0007669"/>
    <property type="project" value="UniProtKB-KW"/>
</dbReference>
<evidence type="ECO:0000256" key="11">
    <source>
        <dbReference type="ARBA" id="ARBA00023180"/>
    </source>
</evidence>
<dbReference type="InterPro" id="IPR002159">
    <property type="entry name" value="CD36_fam"/>
</dbReference>
<dbReference type="Proteomes" id="UP001558652">
    <property type="component" value="Unassembled WGS sequence"/>
</dbReference>
<organism evidence="13 14">
    <name type="scientific">Ranatra chinensis</name>
    <dbReference type="NCBI Taxonomy" id="642074"/>
    <lineage>
        <taxon>Eukaryota</taxon>
        <taxon>Metazoa</taxon>
        <taxon>Ecdysozoa</taxon>
        <taxon>Arthropoda</taxon>
        <taxon>Hexapoda</taxon>
        <taxon>Insecta</taxon>
        <taxon>Pterygota</taxon>
        <taxon>Neoptera</taxon>
        <taxon>Paraneoptera</taxon>
        <taxon>Hemiptera</taxon>
        <taxon>Heteroptera</taxon>
        <taxon>Panheteroptera</taxon>
        <taxon>Nepomorpha</taxon>
        <taxon>Nepidae</taxon>
        <taxon>Ranatrinae</taxon>
        <taxon>Ranatra</taxon>
    </lineage>
</organism>
<keyword evidence="14" id="KW-1185">Reference proteome</keyword>
<dbReference type="PRINTS" id="PR01609">
    <property type="entry name" value="CD36FAMILY"/>
</dbReference>
<keyword evidence="10" id="KW-0675">Receptor</keyword>
<dbReference type="GO" id="GO:0005886">
    <property type="term" value="C:plasma membrane"/>
    <property type="evidence" value="ECO:0007669"/>
    <property type="project" value="UniProtKB-SubCell"/>
</dbReference>
<evidence type="ECO:0000256" key="12">
    <source>
        <dbReference type="ARBA" id="ARBA00040645"/>
    </source>
</evidence>
<comment type="similarity">
    <text evidence="2">Belongs to the CD36 family.</text>
</comment>
<reference evidence="13 14" key="1">
    <citation type="submission" date="2024-07" db="EMBL/GenBank/DDBJ databases">
        <title>Chromosome-level genome assembly of the water stick insect Ranatra chinensis (Heteroptera: Nepidae).</title>
        <authorList>
            <person name="Liu X."/>
        </authorList>
    </citation>
    <scope>NUCLEOTIDE SEQUENCE [LARGE SCALE GENOMIC DNA]</scope>
    <source>
        <strain evidence="13">Cailab_2021Rc</strain>
        <tissue evidence="13">Muscle</tissue>
    </source>
</reference>
<evidence type="ECO:0000313" key="13">
    <source>
        <dbReference type="EMBL" id="KAL1117216.1"/>
    </source>
</evidence>
<comment type="subcellular location">
    <subcellularLocation>
        <location evidence="1">Cell membrane</location>
    </subcellularLocation>
</comment>
<protein>
    <recommendedName>
        <fullName evidence="12">Sensory neuron membrane protein 2</fullName>
    </recommendedName>
</protein>
<evidence type="ECO:0000256" key="3">
    <source>
        <dbReference type="ARBA" id="ARBA00022475"/>
    </source>
</evidence>
<evidence type="ECO:0000256" key="9">
    <source>
        <dbReference type="ARBA" id="ARBA00023157"/>
    </source>
</evidence>
<evidence type="ECO:0000256" key="5">
    <source>
        <dbReference type="ARBA" id="ARBA00022692"/>
    </source>
</evidence>
<evidence type="ECO:0000313" key="14">
    <source>
        <dbReference type="Proteomes" id="UP001558652"/>
    </source>
</evidence>
<gene>
    <name evidence="13" type="ORF">AAG570_004543</name>
</gene>
<evidence type="ECO:0000256" key="6">
    <source>
        <dbReference type="ARBA" id="ARBA00022725"/>
    </source>
</evidence>
<dbReference type="PANTHER" id="PTHR11923:SF109">
    <property type="entry name" value="SENSORY NEURON MEMBRANE PROTEIN 2"/>
    <property type="match status" value="1"/>
</dbReference>
<keyword evidence="9" id="KW-1015">Disulfide bond</keyword>
<keyword evidence="3" id="KW-1003">Cell membrane</keyword>
<name>A0ABD0Y189_9HEMI</name>
<keyword evidence="4" id="KW-0716">Sensory transduction</keyword>
<dbReference type="EMBL" id="JBFDAA010000016">
    <property type="protein sequence ID" value="KAL1117216.1"/>
    <property type="molecule type" value="Genomic_DNA"/>
</dbReference>
<keyword evidence="8" id="KW-0472">Membrane</keyword>
<evidence type="ECO:0000256" key="2">
    <source>
        <dbReference type="ARBA" id="ARBA00010532"/>
    </source>
</evidence>
<dbReference type="Pfam" id="PF01130">
    <property type="entry name" value="CD36"/>
    <property type="match status" value="1"/>
</dbReference>
<evidence type="ECO:0000256" key="1">
    <source>
        <dbReference type="ARBA" id="ARBA00004236"/>
    </source>
</evidence>
<evidence type="ECO:0000256" key="7">
    <source>
        <dbReference type="ARBA" id="ARBA00022989"/>
    </source>
</evidence>
<sequence>MYMFSVQNPDEVANGAKPRVKEIGPYVYREFREKVVLEVDDEKDTASYYQIITYKFDEELSKPLKDTDVVTIVNPVLVVRHLCNSPVHIHRTNRFTYYLQNKNTLCTL</sequence>